<dbReference type="PATRIC" id="fig|1206767.3.peg.1665"/>
<dbReference type="SUPFAM" id="SSF52172">
    <property type="entry name" value="CheY-like"/>
    <property type="match status" value="1"/>
</dbReference>
<protein>
    <submittedName>
        <fullName evidence="3">Response regulator (CheY-like receiver, AAA-type ATPase and DNA-binding domain containing protein)</fullName>
    </submittedName>
</protein>
<evidence type="ECO:0000313" key="4">
    <source>
        <dbReference type="Proteomes" id="UP000006272"/>
    </source>
</evidence>
<evidence type="ECO:0000256" key="1">
    <source>
        <dbReference type="PROSITE-ProRule" id="PRU00169"/>
    </source>
</evidence>
<sequence>MPKILLIDRDISQGNSIATAIRKSPLEVAVVHSVEEAAAIVRREPFDLVFLDVVAEKDPQAAVQTVREAADAAMHKRPPLVVVAKSFSESAFLLDTAAVDVLLEIPVHNDQLYQIIEQFVGCKLK</sequence>
<organism evidence="3 4">
    <name type="scientific">Solidesulfovibrio magneticus str. Maddingley MBC34</name>
    <dbReference type="NCBI Taxonomy" id="1206767"/>
    <lineage>
        <taxon>Bacteria</taxon>
        <taxon>Pseudomonadati</taxon>
        <taxon>Thermodesulfobacteriota</taxon>
        <taxon>Desulfovibrionia</taxon>
        <taxon>Desulfovibrionales</taxon>
        <taxon>Desulfovibrionaceae</taxon>
        <taxon>Solidesulfovibrio</taxon>
    </lineage>
</organism>
<dbReference type="Proteomes" id="UP000006272">
    <property type="component" value="Unassembled WGS sequence"/>
</dbReference>
<dbReference type="GO" id="GO:0000160">
    <property type="term" value="P:phosphorelay signal transduction system"/>
    <property type="evidence" value="ECO:0007669"/>
    <property type="project" value="InterPro"/>
</dbReference>
<dbReference type="Gene3D" id="3.40.50.2300">
    <property type="match status" value="1"/>
</dbReference>
<evidence type="ECO:0000259" key="2">
    <source>
        <dbReference type="PROSITE" id="PS50110"/>
    </source>
</evidence>
<dbReference type="InterPro" id="IPR001789">
    <property type="entry name" value="Sig_transdc_resp-reg_receiver"/>
</dbReference>
<keyword evidence="3" id="KW-0238">DNA-binding</keyword>
<gene>
    <name evidence="3" type="ORF">B193_1699</name>
</gene>
<dbReference type="InterPro" id="IPR011006">
    <property type="entry name" value="CheY-like_superfamily"/>
</dbReference>
<name>K6FM30_9BACT</name>
<comment type="caution">
    <text evidence="3">The sequence shown here is derived from an EMBL/GenBank/DDBJ whole genome shotgun (WGS) entry which is preliminary data.</text>
</comment>
<accession>K6FM30</accession>
<feature type="domain" description="Response regulatory" evidence="2">
    <location>
        <begin position="3"/>
        <end position="120"/>
    </location>
</feature>
<reference evidence="3 4" key="1">
    <citation type="submission" date="2012-07" db="EMBL/GenBank/DDBJ databases">
        <title>Draft genome sequence of Desulfovibrio magneticus str. Maddingley MBC34 obtained from a metagenomic sequence of a methanogenic enrichment isolated from coal-seam formation water in Victoria, Australia.</title>
        <authorList>
            <person name="Greenfield P."/>
            <person name="Hendry P."/>
            <person name="Li D."/>
            <person name="Rosewarne C.P."/>
            <person name="Tran-Dinh N."/>
            <person name="Elbourne L.D.H."/>
            <person name="Paulsen I.T."/>
            <person name="Midgley D.J."/>
        </authorList>
    </citation>
    <scope>NUCLEOTIDE SEQUENCE [LARGE SCALE GENOMIC DNA]</scope>
    <source>
        <strain evidence="4">Maddingley MBC34</strain>
    </source>
</reference>
<feature type="modified residue" description="4-aspartylphosphate" evidence="1">
    <location>
        <position position="52"/>
    </location>
</feature>
<proteinExistence type="predicted"/>
<keyword evidence="1" id="KW-0597">Phosphoprotein</keyword>
<dbReference type="AlphaFoldDB" id="K6FM30"/>
<dbReference type="GO" id="GO:0003677">
    <property type="term" value="F:DNA binding"/>
    <property type="evidence" value="ECO:0007669"/>
    <property type="project" value="UniProtKB-KW"/>
</dbReference>
<dbReference type="PROSITE" id="PS50110">
    <property type="entry name" value="RESPONSE_REGULATORY"/>
    <property type="match status" value="1"/>
</dbReference>
<dbReference type="EMBL" id="ALAO01000129">
    <property type="protein sequence ID" value="EKO39592.1"/>
    <property type="molecule type" value="Genomic_DNA"/>
</dbReference>
<evidence type="ECO:0000313" key="3">
    <source>
        <dbReference type="EMBL" id="EKO39592.1"/>
    </source>
</evidence>